<name>A0A2N9JCY5_9ACTN</name>
<dbReference type="EMBL" id="LT985188">
    <property type="protein sequence ID" value="SPD85991.1"/>
    <property type="molecule type" value="Genomic_DNA"/>
</dbReference>
<feature type="region of interest" description="Disordered" evidence="1">
    <location>
        <begin position="41"/>
        <end position="63"/>
    </location>
</feature>
<keyword evidence="3" id="KW-1185">Reference proteome</keyword>
<dbReference type="Proteomes" id="UP000238164">
    <property type="component" value="Chromosome 1"/>
</dbReference>
<proteinExistence type="predicted"/>
<reference evidence="2 3" key="1">
    <citation type="submission" date="2018-02" db="EMBL/GenBank/DDBJ databases">
        <authorList>
            <person name="Cohen D.B."/>
            <person name="Kent A.D."/>
        </authorList>
    </citation>
    <scope>NUCLEOTIDE SEQUENCE [LARGE SCALE GENOMIC DNA]</scope>
    <source>
        <strain evidence="2">1</strain>
    </source>
</reference>
<dbReference type="KEGG" id="mgg:MPLG2_0955"/>
<dbReference type="AlphaFoldDB" id="A0A2N9JCY5"/>
<gene>
    <name evidence="2" type="ORF">MPLG2_0955</name>
</gene>
<accession>A0A2N9JCY5</accession>
<protein>
    <submittedName>
        <fullName evidence="2">Uncharacterized protein</fullName>
    </submittedName>
</protein>
<evidence type="ECO:0000313" key="2">
    <source>
        <dbReference type="EMBL" id="SPD85991.1"/>
    </source>
</evidence>
<evidence type="ECO:0000313" key="3">
    <source>
        <dbReference type="Proteomes" id="UP000238164"/>
    </source>
</evidence>
<dbReference type="RefSeq" id="WP_105185086.1">
    <property type="nucleotide sequence ID" value="NZ_LT985188.1"/>
</dbReference>
<organism evidence="2 3">
    <name type="scientific">Micropruina glycogenica</name>
    <dbReference type="NCBI Taxonomy" id="75385"/>
    <lineage>
        <taxon>Bacteria</taxon>
        <taxon>Bacillati</taxon>
        <taxon>Actinomycetota</taxon>
        <taxon>Actinomycetes</taxon>
        <taxon>Propionibacteriales</taxon>
        <taxon>Nocardioidaceae</taxon>
        <taxon>Micropruina</taxon>
    </lineage>
</organism>
<evidence type="ECO:0000256" key="1">
    <source>
        <dbReference type="SAM" id="MobiDB-lite"/>
    </source>
</evidence>
<sequence length="63" mass="6962">MLTAHATGDWSGPVREEFLTIMCSDPVLLGYAFDTIMTEQYGNQNPNATEGDPTQTPLQRSDK</sequence>